<comment type="subcellular location">
    <subcellularLocation>
        <location evidence="1">Cell membrane</location>
        <topology evidence="1">Multi-pass membrane protein</topology>
    </subcellularLocation>
</comment>
<evidence type="ECO:0000256" key="1">
    <source>
        <dbReference type="ARBA" id="ARBA00004651"/>
    </source>
</evidence>
<dbReference type="EMBL" id="LGHJ01000010">
    <property type="protein sequence ID" value="KPL77195.1"/>
    <property type="molecule type" value="Genomic_DNA"/>
</dbReference>
<evidence type="ECO:0000313" key="14">
    <source>
        <dbReference type="Proteomes" id="UP000050514"/>
    </source>
</evidence>
<dbReference type="GO" id="GO:0009055">
    <property type="term" value="F:electron transfer activity"/>
    <property type="evidence" value="ECO:0007669"/>
    <property type="project" value="TreeGrafter"/>
</dbReference>
<feature type="transmembrane region" description="Helical" evidence="12">
    <location>
        <begin position="114"/>
        <end position="137"/>
    </location>
</feature>
<comment type="caution">
    <text evidence="13">The sequence shown here is derived from an EMBL/GenBank/DDBJ whole genome shotgun (WGS) entry which is preliminary data.</text>
</comment>
<keyword evidence="5" id="KW-0349">Heme</keyword>
<keyword evidence="11 12" id="KW-0472">Membrane</keyword>
<evidence type="ECO:0000256" key="6">
    <source>
        <dbReference type="ARBA" id="ARBA00022692"/>
    </source>
</evidence>
<dbReference type="PANTHER" id="PTHR43141:SF5">
    <property type="entry name" value="CYTOCHROME BD-I UBIQUINOL OXIDASE SUBUNIT 2"/>
    <property type="match status" value="1"/>
</dbReference>
<keyword evidence="14" id="KW-1185">Reference proteome</keyword>
<feature type="transmembrane region" description="Helical" evidence="12">
    <location>
        <begin position="157"/>
        <end position="179"/>
    </location>
</feature>
<gene>
    <name evidence="13" type="ORF">AC812_04350</name>
</gene>
<dbReference type="InterPro" id="IPR003317">
    <property type="entry name" value="Cyt-d_oxidase_su2"/>
</dbReference>
<sequence>MDLNTLWFILIAVLFVGYFVLEGFDLGVGMLLPFLGKNDTQRRMILNTIGPHWDGNEVWLITAGGAMFAAFPNWYATLFSGFYLALFLMLIGLIVRGIALEFRSKDENPLWRKLWDWAACVGSFIPSLLWGVAFANFIRGVPIDAQKYYVGGFWDLINVYSILGGLVTLFGFLLQGAIFLSLKTDEPIASLARRTASRIWVGTTLALVAATVGTYLFTDILERLGVNPGPVPIGAVLALLAAGWFIRQGRDGWAFASNTLAIILSTATIFLVLYPRVLVSSLSPNFSLTIYNSASGPTTLQTMTIVALIFVPLVLLYQGWSYWVFRKRVSANPRDLHY</sequence>
<keyword evidence="4" id="KW-1003">Cell membrane</keyword>
<evidence type="ECO:0000256" key="12">
    <source>
        <dbReference type="SAM" id="Phobius"/>
    </source>
</evidence>
<reference evidence="13 14" key="1">
    <citation type="submission" date="2015-07" db="EMBL/GenBank/DDBJ databases">
        <title>Draft genome of Bellilinea caldifistulae DSM 17877.</title>
        <authorList>
            <person name="Hemp J."/>
            <person name="Ward L.M."/>
            <person name="Pace L.A."/>
            <person name="Fischer W.W."/>
        </authorList>
    </citation>
    <scope>NUCLEOTIDE SEQUENCE [LARGE SCALE GENOMIC DNA]</scope>
    <source>
        <strain evidence="13 14">GOMI-1</strain>
    </source>
</reference>
<keyword evidence="10" id="KW-0408">Iron</keyword>
<organism evidence="13 14">
    <name type="scientific">Bellilinea caldifistulae</name>
    <dbReference type="NCBI Taxonomy" id="360411"/>
    <lineage>
        <taxon>Bacteria</taxon>
        <taxon>Bacillati</taxon>
        <taxon>Chloroflexota</taxon>
        <taxon>Anaerolineae</taxon>
        <taxon>Anaerolineales</taxon>
        <taxon>Anaerolineaceae</taxon>
        <taxon>Bellilinea</taxon>
    </lineage>
</organism>
<evidence type="ECO:0000313" key="13">
    <source>
        <dbReference type="EMBL" id="KPL77195.1"/>
    </source>
</evidence>
<feature type="transmembrane region" description="Helical" evidence="12">
    <location>
        <begin position="6"/>
        <end position="36"/>
    </location>
</feature>
<evidence type="ECO:0000256" key="9">
    <source>
        <dbReference type="ARBA" id="ARBA00022989"/>
    </source>
</evidence>
<protein>
    <submittedName>
        <fullName evidence="13">Cytochrome d ubiquinol oxidase subunit 2</fullName>
    </submittedName>
</protein>
<keyword evidence="9 12" id="KW-1133">Transmembrane helix</keyword>
<dbReference type="PATRIC" id="fig|360411.5.peg.3398"/>
<keyword evidence="7" id="KW-0479">Metal-binding</keyword>
<proteinExistence type="inferred from homology"/>
<dbReference type="NCBIfam" id="TIGR00203">
    <property type="entry name" value="cydB"/>
    <property type="match status" value="1"/>
</dbReference>
<keyword evidence="6 12" id="KW-0812">Transmembrane</keyword>
<keyword evidence="3" id="KW-0813">Transport</keyword>
<dbReference type="GO" id="GO:0019646">
    <property type="term" value="P:aerobic electron transport chain"/>
    <property type="evidence" value="ECO:0007669"/>
    <property type="project" value="TreeGrafter"/>
</dbReference>
<evidence type="ECO:0000256" key="4">
    <source>
        <dbReference type="ARBA" id="ARBA00022475"/>
    </source>
</evidence>
<dbReference type="PANTHER" id="PTHR43141">
    <property type="entry name" value="CYTOCHROME BD2 SUBUNIT II"/>
    <property type="match status" value="1"/>
</dbReference>
<comment type="similarity">
    <text evidence="2">Belongs to the cytochrome ubiquinol oxidase subunit 2 family.</text>
</comment>
<dbReference type="RefSeq" id="WP_061914782.1">
    <property type="nucleotide sequence ID" value="NZ_DF967971.1"/>
</dbReference>
<feature type="transmembrane region" description="Helical" evidence="12">
    <location>
        <begin position="199"/>
        <end position="217"/>
    </location>
</feature>
<name>A0A0P6XUR3_9CHLR</name>
<dbReference type="STRING" id="360411.AC812_04350"/>
<dbReference type="Proteomes" id="UP000050514">
    <property type="component" value="Unassembled WGS sequence"/>
</dbReference>
<dbReference type="GO" id="GO:0016682">
    <property type="term" value="F:oxidoreductase activity, acting on diphenols and related substances as donors, oxygen as acceptor"/>
    <property type="evidence" value="ECO:0007669"/>
    <property type="project" value="TreeGrafter"/>
</dbReference>
<evidence type="ECO:0000256" key="10">
    <source>
        <dbReference type="ARBA" id="ARBA00023004"/>
    </source>
</evidence>
<dbReference type="PIRSF" id="PIRSF000267">
    <property type="entry name" value="Cyt_oxidse_sub2"/>
    <property type="match status" value="1"/>
</dbReference>
<keyword evidence="8" id="KW-0249">Electron transport</keyword>
<dbReference type="OrthoDB" id="9776710at2"/>
<evidence type="ECO:0000256" key="8">
    <source>
        <dbReference type="ARBA" id="ARBA00022982"/>
    </source>
</evidence>
<evidence type="ECO:0000256" key="7">
    <source>
        <dbReference type="ARBA" id="ARBA00022723"/>
    </source>
</evidence>
<evidence type="ECO:0000256" key="11">
    <source>
        <dbReference type="ARBA" id="ARBA00023136"/>
    </source>
</evidence>
<dbReference type="GO" id="GO:0070069">
    <property type="term" value="C:cytochrome complex"/>
    <property type="evidence" value="ECO:0007669"/>
    <property type="project" value="TreeGrafter"/>
</dbReference>
<dbReference type="GO" id="GO:0005886">
    <property type="term" value="C:plasma membrane"/>
    <property type="evidence" value="ECO:0007669"/>
    <property type="project" value="UniProtKB-SubCell"/>
</dbReference>
<feature type="transmembrane region" description="Helical" evidence="12">
    <location>
        <begin position="82"/>
        <end position="102"/>
    </location>
</feature>
<feature type="transmembrane region" description="Helical" evidence="12">
    <location>
        <begin position="253"/>
        <end position="274"/>
    </location>
</feature>
<dbReference type="Pfam" id="PF02322">
    <property type="entry name" value="Cyt_bd_oxida_II"/>
    <property type="match status" value="1"/>
</dbReference>
<dbReference type="GO" id="GO:0046872">
    <property type="term" value="F:metal ion binding"/>
    <property type="evidence" value="ECO:0007669"/>
    <property type="project" value="UniProtKB-KW"/>
</dbReference>
<feature type="transmembrane region" description="Helical" evidence="12">
    <location>
        <begin position="305"/>
        <end position="325"/>
    </location>
</feature>
<evidence type="ECO:0000256" key="2">
    <source>
        <dbReference type="ARBA" id="ARBA00007543"/>
    </source>
</evidence>
<evidence type="ECO:0000256" key="3">
    <source>
        <dbReference type="ARBA" id="ARBA00022448"/>
    </source>
</evidence>
<feature type="transmembrane region" description="Helical" evidence="12">
    <location>
        <begin position="229"/>
        <end position="246"/>
    </location>
</feature>
<accession>A0A0P6XUR3</accession>
<evidence type="ECO:0000256" key="5">
    <source>
        <dbReference type="ARBA" id="ARBA00022617"/>
    </source>
</evidence>
<dbReference type="AlphaFoldDB" id="A0A0P6XUR3"/>